<evidence type="ECO:0000256" key="2">
    <source>
        <dbReference type="ARBA" id="ARBA00004370"/>
    </source>
</evidence>
<feature type="domain" description="Histidine kinase" evidence="10">
    <location>
        <begin position="327"/>
        <end position="541"/>
    </location>
</feature>
<evidence type="ECO:0000256" key="6">
    <source>
        <dbReference type="ARBA" id="ARBA00022777"/>
    </source>
</evidence>
<evidence type="ECO:0000259" key="10">
    <source>
        <dbReference type="PROSITE" id="PS50109"/>
    </source>
</evidence>
<dbReference type="InterPro" id="IPR003594">
    <property type="entry name" value="HATPase_dom"/>
</dbReference>
<name>A0A810PW49_9FIRM</name>
<dbReference type="PROSITE" id="PS50109">
    <property type="entry name" value="HIS_KIN"/>
    <property type="match status" value="1"/>
</dbReference>
<dbReference type="InterPro" id="IPR036097">
    <property type="entry name" value="HisK_dim/P_sf"/>
</dbReference>
<evidence type="ECO:0000256" key="4">
    <source>
        <dbReference type="ARBA" id="ARBA00022553"/>
    </source>
</evidence>
<dbReference type="Proteomes" id="UP000681343">
    <property type="component" value="Chromosome"/>
</dbReference>
<dbReference type="AlphaFoldDB" id="A0A810PW49"/>
<evidence type="ECO:0000256" key="3">
    <source>
        <dbReference type="ARBA" id="ARBA00012438"/>
    </source>
</evidence>
<dbReference type="Gene3D" id="3.30.450.20">
    <property type="entry name" value="PAS domain"/>
    <property type="match status" value="1"/>
</dbReference>
<keyword evidence="9" id="KW-1133">Transmembrane helix</keyword>
<dbReference type="PANTHER" id="PTHR45453:SF1">
    <property type="entry name" value="PHOSPHATE REGULON SENSOR PROTEIN PHOR"/>
    <property type="match status" value="1"/>
</dbReference>
<organism evidence="11 12">
    <name type="scientific">Vescimonas fastidiosa</name>
    <dbReference type="NCBI Taxonomy" id="2714353"/>
    <lineage>
        <taxon>Bacteria</taxon>
        <taxon>Bacillati</taxon>
        <taxon>Bacillota</taxon>
        <taxon>Clostridia</taxon>
        <taxon>Eubacteriales</taxon>
        <taxon>Oscillospiraceae</taxon>
        <taxon>Vescimonas</taxon>
    </lineage>
</organism>
<dbReference type="EMBL" id="AP023415">
    <property type="protein sequence ID" value="BCK78307.1"/>
    <property type="molecule type" value="Genomic_DNA"/>
</dbReference>
<keyword evidence="8 9" id="KW-0472">Membrane</keyword>
<reference evidence="11" key="1">
    <citation type="submission" date="2020-09" db="EMBL/GenBank/DDBJ databases">
        <title>New species isolated from human feces.</title>
        <authorList>
            <person name="Kitahara M."/>
            <person name="Shigeno Y."/>
            <person name="Shime M."/>
            <person name="Matsumoto Y."/>
            <person name="Nakamura S."/>
            <person name="Motooka D."/>
            <person name="Fukuoka S."/>
            <person name="Nishikawa H."/>
            <person name="Benno Y."/>
        </authorList>
    </citation>
    <scope>NUCLEOTIDE SEQUENCE</scope>
    <source>
        <strain evidence="11">MM35</strain>
    </source>
</reference>
<dbReference type="InterPro" id="IPR035965">
    <property type="entry name" value="PAS-like_dom_sf"/>
</dbReference>
<dbReference type="SMART" id="SM00387">
    <property type="entry name" value="HATPase_c"/>
    <property type="match status" value="1"/>
</dbReference>
<dbReference type="SUPFAM" id="SSF55874">
    <property type="entry name" value="ATPase domain of HSP90 chaperone/DNA topoisomerase II/histidine kinase"/>
    <property type="match status" value="1"/>
</dbReference>
<dbReference type="GO" id="GO:0016036">
    <property type="term" value="P:cellular response to phosphate starvation"/>
    <property type="evidence" value="ECO:0007669"/>
    <property type="project" value="TreeGrafter"/>
</dbReference>
<dbReference type="FunFam" id="3.30.565.10:FF:000006">
    <property type="entry name" value="Sensor histidine kinase WalK"/>
    <property type="match status" value="1"/>
</dbReference>
<feature type="transmembrane region" description="Helical" evidence="9">
    <location>
        <begin position="138"/>
        <end position="163"/>
    </location>
</feature>
<dbReference type="CDD" id="cd00082">
    <property type="entry name" value="HisKA"/>
    <property type="match status" value="1"/>
</dbReference>
<dbReference type="InterPro" id="IPR050351">
    <property type="entry name" value="BphY/WalK/GraS-like"/>
</dbReference>
<keyword evidence="12" id="KW-1185">Reference proteome</keyword>
<evidence type="ECO:0000256" key="1">
    <source>
        <dbReference type="ARBA" id="ARBA00000085"/>
    </source>
</evidence>
<evidence type="ECO:0000256" key="9">
    <source>
        <dbReference type="SAM" id="Phobius"/>
    </source>
</evidence>
<evidence type="ECO:0000256" key="5">
    <source>
        <dbReference type="ARBA" id="ARBA00022679"/>
    </source>
</evidence>
<dbReference type="SUPFAM" id="SSF47384">
    <property type="entry name" value="Homodimeric domain of signal transducing histidine kinase"/>
    <property type="match status" value="1"/>
</dbReference>
<keyword evidence="7" id="KW-0902">Two-component regulatory system</keyword>
<dbReference type="GO" id="GO:0004721">
    <property type="term" value="F:phosphoprotein phosphatase activity"/>
    <property type="evidence" value="ECO:0007669"/>
    <property type="project" value="TreeGrafter"/>
</dbReference>
<dbReference type="KEGG" id="vfa:MM35RIKEN_04990"/>
<keyword evidence="9" id="KW-0812">Transmembrane</keyword>
<evidence type="ECO:0000256" key="7">
    <source>
        <dbReference type="ARBA" id="ARBA00023012"/>
    </source>
</evidence>
<dbReference type="SMART" id="SM00388">
    <property type="entry name" value="HisKA"/>
    <property type="match status" value="1"/>
</dbReference>
<dbReference type="SUPFAM" id="SSF55785">
    <property type="entry name" value="PYP-like sensor domain (PAS domain)"/>
    <property type="match status" value="1"/>
</dbReference>
<dbReference type="PANTHER" id="PTHR45453">
    <property type="entry name" value="PHOSPHATE REGULON SENSOR PROTEIN PHOR"/>
    <property type="match status" value="1"/>
</dbReference>
<keyword evidence="6 11" id="KW-0418">Kinase</keyword>
<dbReference type="InterPro" id="IPR005467">
    <property type="entry name" value="His_kinase_dom"/>
</dbReference>
<protein>
    <recommendedName>
        <fullName evidence="3">histidine kinase</fullName>
        <ecNumber evidence="3">2.7.13.3</ecNumber>
    </recommendedName>
</protein>
<dbReference type="Gene3D" id="3.30.565.10">
    <property type="entry name" value="Histidine kinase-like ATPase, C-terminal domain"/>
    <property type="match status" value="1"/>
</dbReference>
<dbReference type="InterPro" id="IPR036890">
    <property type="entry name" value="HATPase_C_sf"/>
</dbReference>
<dbReference type="EC" id="2.7.13.3" evidence="3"/>
<dbReference type="CDD" id="cd00075">
    <property type="entry name" value="HATPase"/>
    <property type="match status" value="1"/>
</dbReference>
<dbReference type="GO" id="GO:0000155">
    <property type="term" value="F:phosphorelay sensor kinase activity"/>
    <property type="evidence" value="ECO:0007669"/>
    <property type="project" value="InterPro"/>
</dbReference>
<dbReference type="PRINTS" id="PR00344">
    <property type="entry name" value="BCTRLSENSOR"/>
</dbReference>
<feature type="transmembrane region" description="Helical" evidence="9">
    <location>
        <begin position="9"/>
        <end position="32"/>
    </location>
</feature>
<dbReference type="Gene3D" id="1.10.287.130">
    <property type="match status" value="1"/>
</dbReference>
<gene>
    <name evidence="11" type="ORF">MM35RIKEN_04990</name>
</gene>
<evidence type="ECO:0000313" key="12">
    <source>
        <dbReference type="Proteomes" id="UP000681343"/>
    </source>
</evidence>
<evidence type="ECO:0000256" key="8">
    <source>
        <dbReference type="ARBA" id="ARBA00023136"/>
    </source>
</evidence>
<accession>A0A810PW49</accession>
<comment type="catalytic activity">
    <reaction evidence="1">
        <text>ATP + protein L-histidine = ADP + protein N-phospho-L-histidine.</text>
        <dbReference type="EC" id="2.7.13.3"/>
    </reaction>
</comment>
<dbReference type="RefSeq" id="WP_212818984.1">
    <property type="nucleotide sequence ID" value="NZ_AP023415.1"/>
</dbReference>
<keyword evidence="5" id="KW-0808">Transferase</keyword>
<proteinExistence type="predicted"/>
<dbReference type="InterPro" id="IPR004358">
    <property type="entry name" value="Sig_transdc_His_kin-like_C"/>
</dbReference>
<dbReference type="GO" id="GO:0005886">
    <property type="term" value="C:plasma membrane"/>
    <property type="evidence" value="ECO:0007669"/>
    <property type="project" value="TreeGrafter"/>
</dbReference>
<comment type="subcellular location">
    <subcellularLocation>
        <location evidence="2">Membrane</location>
    </subcellularLocation>
</comment>
<dbReference type="InterPro" id="IPR003661">
    <property type="entry name" value="HisK_dim/P_dom"/>
</dbReference>
<dbReference type="Pfam" id="PF00512">
    <property type="entry name" value="HisKA"/>
    <property type="match status" value="1"/>
</dbReference>
<dbReference type="Pfam" id="PF02518">
    <property type="entry name" value="HATPase_c"/>
    <property type="match status" value="1"/>
</dbReference>
<sequence length="541" mass="59463">MTGKIVRSLFFLAMLVLAAGACLFSGILYGYYEKQSFASLSQEAEQLSQSMAYIAPDKLRSADRITLIDTDGTVLYDSVANASDMDNHLDRQEVAQAIKSGTGQSSHYSSTVLQKNLYYALRLENGTVLRLSRVQSSLGAMLLNMAGPIIATVAGLLLLAAGLSVRLAQQITKPINAISTDDPQDIYPELQPLTQRLRQQKATIGKQMDELSRRMREFSAMTENMSEGFLLVDMRGHILTENRSAATLMPVEADNIARCPEQQLRQAAQQALSGQRCERLLQRGERTLSIMASPVLASGQVTGAVVLTMDVTEREQREKLRREFSANVSHELKTPLTSISGFAELMSQGLVPPEKVKEFSSDICRECARLTSLVEDIIDLSRLDEGGEGMEWEEVELYSLCTSVLQSLEQVARKQKVMLHLEGVEKTVHGVRQVLHEMVYNLCDNAIKYNRTGGSVSVRVEGCGRGCRICVADTGIGIPYDHQSRVFERFYRVDKSHSRAIGGTGLGLSIVKHAAALHGAQIDLQSQPGAGTTITVTFPEQ</sequence>
<evidence type="ECO:0000313" key="11">
    <source>
        <dbReference type="EMBL" id="BCK78307.1"/>
    </source>
</evidence>
<keyword evidence="4" id="KW-0597">Phosphoprotein</keyword>
<dbReference type="PROSITE" id="PS51257">
    <property type="entry name" value="PROKAR_LIPOPROTEIN"/>
    <property type="match status" value="1"/>
</dbReference>
<dbReference type="FunFam" id="1.10.287.130:FF:000001">
    <property type="entry name" value="Two-component sensor histidine kinase"/>
    <property type="match status" value="1"/>
</dbReference>